<gene>
    <name evidence="1" type="ORF">SDC9_150110</name>
</gene>
<accession>A0A645EP17</accession>
<dbReference type="EMBL" id="VSSQ01048845">
    <property type="protein sequence ID" value="MPN02889.1"/>
    <property type="molecule type" value="Genomic_DNA"/>
</dbReference>
<organism evidence="1">
    <name type="scientific">bioreactor metagenome</name>
    <dbReference type="NCBI Taxonomy" id="1076179"/>
    <lineage>
        <taxon>unclassified sequences</taxon>
        <taxon>metagenomes</taxon>
        <taxon>ecological metagenomes</taxon>
    </lineage>
</organism>
<sequence>MYVKDQQDKTIEKIEKKEGNVCGERWEVQQAWDKHANLLNS</sequence>
<proteinExistence type="predicted"/>
<protein>
    <submittedName>
        <fullName evidence="1">Uncharacterized protein</fullName>
    </submittedName>
</protein>
<dbReference type="AlphaFoldDB" id="A0A645EP17"/>
<evidence type="ECO:0000313" key="1">
    <source>
        <dbReference type="EMBL" id="MPN02889.1"/>
    </source>
</evidence>
<comment type="caution">
    <text evidence="1">The sequence shown here is derived from an EMBL/GenBank/DDBJ whole genome shotgun (WGS) entry which is preliminary data.</text>
</comment>
<reference evidence="1" key="1">
    <citation type="submission" date="2019-08" db="EMBL/GenBank/DDBJ databases">
        <authorList>
            <person name="Kucharzyk K."/>
            <person name="Murdoch R.W."/>
            <person name="Higgins S."/>
            <person name="Loffler F."/>
        </authorList>
    </citation>
    <scope>NUCLEOTIDE SEQUENCE</scope>
</reference>
<name>A0A645EP17_9ZZZZ</name>